<accession>A0ABV5F9Y3</accession>
<reference evidence="2 3" key="1">
    <citation type="submission" date="2024-09" db="EMBL/GenBank/DDBJ databases">
        <authorList>
            <person name="Sun Q."/>
            <person name="Mori K."/>
        </authorList>
    </citation>
    <scope>NUCLEOTIDE SEQUENCE [LARGE SCALE GENOMIC DNA]</scope>
    <source>
        <strain evidence="2 3">CECT 8622</strain>
    </source>
</reference>
<gene>
    <name evidence="2" type="ORF">ACFFU9_05795</name>
</gene>
<organism evidence="2 3">
    <name type="scientific">Mariniflexile ostreae</name>
    <dbReference type="NCBI Taxonomy" id="1520892"/>
    <lineage>
        <taxon>Bacteria</taxon>
        <taxon>Pseudomonadati</taxon>
        <taxon>Bacteroidota</taxon>
        <taxon>Flavobacteriia</taxon>
        <taxon>Flavobacteriales</taxon>
        <taxon>Flavobacteriaceae</taxon>
        <taxon>Mariniflexile</taxon>
    </lineage>
</organism>
<dbReference type="Pfam" id="PF13767">
    <property type="entry name" value="DUF4168"/>
    <property type="match status" value="1"/>
</dbReference>
<dbReference type="RefSeq" id="WP_379860448.1">
    <property type="nucleotide sequence ID" value="NZ_JBHMFC010000016.1"/>
</dbReference>
<evidence type="ECO:0000259" key="1">
    <source>
        <dbReference type="Pfam" id="PF13767"/>
    </source>
</evidence>
<dbReference type="Proteomes" id="UP001589585">
    <property type="component" value="Unassembled WGS sequence"/>
</dbReference>
<sequence length="154" mass="17881">MFKTLKINILFLFTFVFGSITLLAQEEQVSDKQLHQFAEAFTEVQLQNQKSQQEMIAVIEDEGLEVVRFNEIQKAVMNPNETSDATAVEKEKHENVTIKLEKMQPEIERKTIARLESTGISLKDYESLAVKIQENQSLQQRLKTILMKRQDQDH</sequence>
<proteinExistence type="predicted"/>
<dbReference type="InterPro" id="IPR025433">
    <property type="entry name" value="DUF4168"/>
</dbReference>
<dbReference type="EMBL" id="JBHMFC010000016">
    <property type="protein sequence ID" value="MFB9056252.1"/>
    <property type="molecule type" value="Genomic_DNA"/>
</dbReference>
<name>A0ABV5F9Y3_9FLAO</name>
<feature type="domain" description="DUF4168" evidence="1">
    <location>
        <begin position="30"/>
        <end position="141"/>
    </location>
</feature>
<keyword evidence="3" id="KW-1185">Reference proteome</keyword>
<evidence type="ECO:0000313" key="3">
    <source>
        <dbReference type="Proteomes" id="UP001589585"/>
    </source>
</evidence>
<comment type="caution">
    <text evidence="2">The sequence shown here is derived from an EMBL/GenBank/DDBJ whole genome shotgun (WGS) entry which is preliminary data.</text>
</comment>
<evidence type="ECO:0000313" key="2">
    <source>
        <dbReference type="EMBL" id="MFB9056252.1"/>
    </source>
</evidence>
<protein>
    <submittedName>
        <fullName evidence="2">DUF4168 domain-containing protein</fullName>
    </submittedName>
</protein>